<comment type="caution">
    <text evidence="4">The sequence shown here is derived from an EMBL/GenBank/DDBJ whole genome shotgun (WGS) entry which is preliminary data.</text>
</comment>
<gene>
    <name evidence="4" type="ORF">SNE35_30805</name>
</gene>
<dbReference type="Proteomes" id="UP001285263">
    <property type="component" value="Unassembled WGS sequence"/>
</dbReference>
<keyword evidence="2 4" id="KW-0560">Oxidoreductase</keyword>
<feature type="domain" description="Ketoreductase" evidence="3">
    <location>
        <begin position="9"/>
        <end position="194"/>
    </location>
</feature>
<name>A0ABU5DRH8_9BURK</name>
<dbReference type="InterPro" id="IPR002347">
    <property type="entry name" value="SDR_fam"/>
</dbReference>
<dbReference type="InterPro" id="IPR036291">
    <property type="entry name" value="NAD(P)-bd_dom_sf"/>
</dbReference>
<evidence type="ECO:0000256" key="1">
    <source>
        <dbReference type="ARBA" id="ARBA00006484"/>
    </source>
</evidence>
<dbReference type="RefSeq" id="WP_320426898.1">
    <property type="nucleotide sequence ID" value="NZ_JAXCLA010000012.1"/>
</dbReference>
<accession>A0ABU5DRH8</accession>
<keyword evidence="4" id="KW-0378">Hydrolase</keyword>
<dbReference type="PANTHER" id="PTHR43639:SF1">
    <property type="entry name" value="SHORT-CHAIN DEHYDROGENASE_REDUCTASE FAMILY PROTEIN"/>
    <property type="match status" value="1"/>
</dbReference>
<proteinExistence type="inferred from homology"/>
<organism evidence="4 5">
    <name type="scientific">Roseateles agri</name>
    <dbReference type="NCBI Taxonomy" id="3098619"/>
    <lineage>
        <taxon>Bacteria</taxon>
        <taxon>Pseudomonadati</taxon>
        <taxon>Pseudomonadota</taxon>
        <taxon>Betaproteobacteria</taxon>
        <taxon>Burkholderiales</taxon>
        <taxon>Sphaerotilaceae</taxon>
        <taxon>Roseateles</taxon>
    </lineage>
</organism>
<dbReference type="Gene3D" id="3.40.50.720">
    <property type="entry name" value="NAD(P)-binding Rossmann-like Domain"/>
    <property type="match status" value="1"/>
</dbReference>
<sequence>MSSSTLSGKVAIVTGASKGIGAGIAKLFAKSGASVVVNYASSEAAAHALVAEIKGAGGKAVAIQADFSKTADIRRLFEESKRAFGAIDILVNNAGVYAFAPLQDATEQEFHREFSTNVLGVITATQEAAKHFGPDGGSIINISSIASVGFMPNSVVYAATKSAVDSITRVTSVELAPKKIRVNSIAPGATITEGIAALGWPEEAVKSVVASIPFGRPGQPEDIARVALFLASDDSAWVTGERITASGGQRA</sequence>
<reference evidence="4 5" key="1">
    <citation type="submission" date="2023-11" db="EMBL/GenBank/DDBJ databases">
        <title>Paucibacter sp. nov., isolated from fresh soil in Korea.</title>
        <authorList>
            <person name="Le N.T.T."/>
        </authorList>
    </citation>
    <scope>NUCLEOTIDE SEQUENCE [LARGE SCALE GENOMIC DNA]</scope>
    <source>
        <strain evidence="4 5">R3-3</strain>
    </source>
</reference>
<comment type="similarity">
    <text evidence="1">Belongs to the short-chain dehydrogenases/reductases (SDR) family.</text>
</comment>
<dbReference type="NCBIfam" id="NF005559">
    <property type="entry name" value="PRK07231.1"/>
    <property type="match status" value="1"/>
</dbReference>
<evidence type="ECO:0000313" key="4">
    <source>
        <dbReference type="EMBL" id="MDY0748928.1"/>
    </source>
</evidence>
<evidence type="ECO:0000259" key="3">
    <source>
        <dbReference type="SMART" id="SM00822"/>
    </source>
</evidence>
<dbReference type="SMART" id="SM00822">
    <property type="entry name" value="PKS_KR"/>
    <property type="match status" value="1"/>
</dbReference>
<dbReference type="InterPro" id="IPR057326">
    <property type="entry name" value="KR_dom"/>
</dbReference>
<dbReference type="InterPro" id="IPR020904">
    <property type="entry name" value="Sc_DH/Rdtase_CS"/>
</dbReference>
<dbReference type="SUPFAM" id="SSF51735">
    <property type="entry name" value="NAD(P)-binding Rossmann-fold domains"/>
    <property type="match status" value="1"/>
</dbReference>
<dbReference type="PRINTS" id="PR00080">
    <property type="entry name" value="SDRFAMILY"/>
</dbReference>
<dbReference type="EMBL" id="JAXCLA010000012">
    <property type="protein sequence ID" value="MDY0748928.1"/>
    <property type="molecule type" value="Genomic_DNA"/>
</dbReference>
<dbReference type="GO" id="GO:0047936">
    <property type="term" value="F:glucose 1-dehydrogenase [NAD(P)+] activity"/>
    <property type="evidence" value="ECO:0007669"/>
    <property type="project" value="UniProtKB-EC"/>
</dbReference>
<dbReference type="PROSITE" id="PS00061">
    <property type="entry name" value="ADH_SHORT"/>
    <property type="match status" value="1"/>
</dbReference>
<dbReference type="EC" id="1.1.1.47" evidence="4"/>
<dbReference type="GO" id="GO:0016787">
    <property type="term" value="F:hydrolase activity"/>
    <property type="evidence" value="ECO:0007669"/>
    <property type="project" value="UniProtKB-KW"/>
</dbReference>
<evidence type="ECO:0000256" key="2">
    <source>
        <dbReference type="ARBA" id="ARBA00023002"/>
    </source>
</evidence>
<evidence type="ECO:0000313" key="5">
    <source>
        <dbReference type="Proteomes" id="UP001285263"/>
    </source>
</evidence>
<dbReference type="PANTHER" id="PTHR43639">
    <property type="entry name" value="OXIDOREDUCTASE, SHORT-CHAIN DEHYDROGENASE/REDUCTASE FAMILY (AFU_ORTHOLOGUE AFUA_5G02870)"/>
    <property type="match status" value="1"/>
</dbReference>
<dbReference type="PRINTS" id="PR00081">
    <property type="entry name" value="GDHRDH"/>
</dbReference>
<dbReference type="Pfam" id="PF13561">
    <property type="entry name" value="adh_short_C2"/>
    <property type="match status" value="1"/>
</dbReference>
<protein>
    <submittedName>
        <fullName evidence="4">Glucose 1-dehydrogenase</fullName>
        <ecNumber evidence="4">1.1.1.47</ecNumber>
    </submittedName>
</protein>
<keyword evidence="5" id="KW-1185">Reference proteome</keyword>